<dbReference type="Proteomes" id="UP000566819">
    <property type="component" value="Unassembled WGS sequence"/>
</dbReference>
<feature type="coiled-coil region" evidence="1">
    <location>
        <begin position="170"/>
        <end position="204"/>
    </location>
</feature>
<feature type="compositionally biased region" description="Low complexity" evidence="2">
    <location>
        <begin position="233"/>
        <end position="251"/>
    </location>
</feature>
<keyword evidence="4" id="KW-1185">Reference proteome</keyword>
<feature type="compositionally biased region" description="Basic and acidic residues" evidence="2">
    <location>
        <begin position="36"/>
        <end position="48"/>
    </location>
</feature>
<name>A0A8H4W907_9HELO</name>
<feature type="compositionally biased region" description="Polar residues" evidence="2">
    <location>
        <begin position="406"/>
        <end position="422"/>
    </location>
</feature>
<gene>
    <name evidence="3" type="ORF">G7Y89_g283</name>
</gene>
<feature type="compositionally biased region" description="Polar residues" evidence="2">
    <location>
        <begin position="260"/>
        <end position="276"/>
    </location>
</feature>
<dbReference type="AlphaFoldDB" id="A0A8H4W907"/>
<feature type="compositionally biased region" description="Low complexity" evidence="2">
    <location>
        <begin position="288"/>
        <end position="315"/>
    </location>
</feature>
<feature type="region of interest" description="Disordered" evidence="2">
    <location>
        <begin position="1"/>
        <end position="79"/>
    </location>
</feature>
<feature type="compositionally biased region" description="Low complexity" evidence="2">
    <location>
        <begin position="364"/>
        <end position="383"/>
    </location>
</feature>
<dbReference type="EMBL" id="JAAMPI010000009">
    <property type="protein sequence ID" value="KAF4637796.1"/>
    <property type="molecule type" value="Genomic_DNA"/>
</dbReference>
<accession>A0A8H4W907</accession>
<feature type="region of interest" description="Disordered" evidence="2">
    <location>
        <begin position="204"/>
        <end position="422"/>
    </location>
</feature>
<dbReference type="OrthoDB" id="3553523at2759"/>
<feature type="region of interest" description="Disordered" evidence="2">
    <location>
        <begin position="451"/>
        <end position="470"/>
    </location>
</feature>
<evidence type="ECO:0000256" key="2">
    <source>
        <dbReference type="SAM" id="MobiDB-lite"/>
    </source>
</evidence>
<feature type="compositionally biased region" description="Polar residues" evidence="2">
    <location>
        <begin position="58"/>
        <end position="71"/>
    </location>
</feature>
<organism evidence="3 4">
    <name type="scientific">Cudoniella acicularis</name>
    <dbReference type="NCBI Taxonomy" id="354080"/>
    <lineage>
        <taxon>Eukaryota</taxon>
        <taxon>Fungi</taxon>
        <taxon>Dikarya</taxon>
        <taxon>Ascomycota</taxon>
        <taxon>Pezizomycotina</taxon>
        <taxon>Leotiomycetes</taxon>
        <taxon>Helotiales</taxon>
        <taxon>Tricladiaceae</taxon>
        <taxon>Cudoniella</taxon>
    </lineage>
</organism>
<keyword evidence="1" id="KW-0175">Coiled coil</keyword>
<proteinExistence type="predicted"/>
<evidence type="ECO:0000256" key="1">
    <source>
        <dbReference type="SAM" id="Coils"/>
    </source>
</evidence>
<protein>
    <submittedName>
        <fullName evidence="3">Uncharacterized protein</fullName>
    </submittedName>
</protein>
<comment type="caution">
    <text evidence="3">The sequence shown here is derived from an EMBL/GenBank/DDBJ whole genome shotgun (WGS) entry which is preliminary data.</text>
</comment>
<sequence length="503" mass="54582">MYCPMVAPNGLGENENGTREMPHVITQWKPGSSVKDGIKGKERGEKKSKLGLRRQRSDLTSPSTASLQSTPKGKRWDFSSIRHIRQSSDGSTPKSAIDPVFELPASNQNESPTSSTPSFLAELEDTSRIAIHSKRSMFPGSQLEFQSSAITSRSVIKVIDETIAAIEADNRALLSRAVSAEQMVKALREQNYNLQLRLDHYENHHHRRPRATLSQPQRRNSRRVSNVTPPPSDTSSPSNSPLKTSPTTTSPFENIFSEPSFRNSHLSGSSPITTATGGLPLGSSVPESSNSATTRSRNSISRNSQSSRPSSRSPPIVGSPQRRSVLSGTPSRKSVSGTPPRISPTGGAPLIYIPANYHNPAAQKSSSPKVSSPKGSSPTSPLPGNGDSEALSTTPQRPSRSDRLSAPQQSESPWPSRDSSIRPQISYATLSGLPKVAPLNISNAARCGKPLPNAPSPQQDKLDPGLGIDDQDIRRVIEEEKREMDRRFAATIKAIEMEEKTWL</sequence>
<feature type="compositionally biased region" description="Polar residues" evidence="2">
    <location>
        <begin position="321"/>
        <end position="337"/>
    </location>
</feature>
<evidence type="ECO:0000313" key="4">
    <source>
        <dbReference type="Proteomes" id="UP000566819"/>
    </source>
</evidence>
<reference evidence="3 4" key="1">
    <citation type="submission" date="2020-03" db="EMBL/GenBank/DDBJ databases">
        <title>Draft Genome Sequence of Cudoniella acicularis.</title>
        <authorList>
            <person name="Buettner E."/>
            <person name="Kellner H."/>
        </authorList>
    </citation>
    <scope>NUCLEOTIDE SEQUENCE [LARGE SCALE GENOMIC DNA]</scope>
    <source>
        <strain evidence="3 4">DSM 108380</strain>
    </source>
</reference>
<evidence type="ECO:0000313" key="3">
    <source>
        <dbReference type="EMBL" id="KAF4637796.1"/>
    </source>
</evidence>